<keyword evidence="7 9" id="KW-1133">Transmembrane helix</keyword>
<feature type="transmembrane region" description="Helical" evidence="9">
    <location>
        <begin position="307"/>
        <end position="326"/>
    </location>
</feature>
<feature type="transmembrane region" description="Helical" evidence="9">
    <location>
        <begin position="7"/>
        <end position="25"/>
    </location>
</feature>
<keyword evidence="3 9" id="KW-0813">Transport</keyword>
<feature type="transmembrane region" description="Helical" evidence="9">
    <location>
        <begin position="183"/>
        <end position="202"/>
    </location>
</feature>
<keyword evidence="6 9" id="KW-0029">Amino-acid transport</keyword>
<dbReference type="PANTHER" id="PTHR30588">
    <property type="entry name" value="BRANCHED-CHAIN AMINO ACID TRANSPORT SYSTEM 2 CARRIER PROTEIN"/>
    <property type="match status" value="1"/>
</dbReference>
<evidence type="ECO:0000256" key="8">
    <source>
        <dbReference type="ARBA" id="ARBA00023136"/>
    </source>
</evidence>
<dbReference type="NCBIfam" id="TIGR00796">
    <property type="entry name" value="livcs"/>
    <property type="match status" value="1"/>
</dbReference>
<feature type="transmembrane region" description="Helical" evidence="9">
    <location>
        <begin position="114"/>
        <end position="134"/>
    </location>
</feature>
<feature type="transmembrane region" description="Helical" evidence="9">
    <location>
        <begin position="262"/>
        <end position="295"/>
    </location>
</feature>
<dbReference type="RefSeq" id="WP_345195779.1">
    <property type="nucleotide sequence ID" value="NZ_BAABFL010000304.1"/>
</dbReference>
<dbReference type="Proteomes" id="UP001500604">
    <property type="component" value="Unassembled WGS sequence"/>
</dbReference>
<feature type="transmembrane region" description="Helical" evidence="9">
    <location>
        <begin position="79"/>
        <end position="102"/>
    </location>
</feature>
<feature type="transmembrane region" description="Helical" evidence="9">
    <location>
        <begin position="360"/>
        <end position="377"/>
    </location>
</feature>
<comment type="subcellular location">
    <subcellularLocation>
        <location evidence="9">Cell inner membrane</location>
        <topology evidence="9">Multi-pass membrane protein</topology>
    </subcellularLocation>
    <subcellularLocation>
        <location evidence="1">Cell membrane</location>
        <topology evidence="1">Multi-pass membrane protein</topology>
    </subcellularLocation>
</comment>
<dbReference type="EMBL" id="BAABFL010000304">
    <property type="protein sequence ID" value="GAA4649780.1"/>
    <property type="molecule type" value="Genomic_DNA"/>
</dbReference>
<keyword evidence="8 9" id="KW-0472">Membrane</keyword>
<evidence type="ECO:0000256" key="4">
    <source>
        <dbReference type="ARBA" id="ARBA00022475"/>
    </source>
</evidence>
<dbReference type="Pfam" id="PF05525">
    <property type="entry name" value="Branch_AA_trans"/>
    <property type="match status" value="1"/>
</dbReference>
<comment type="function">
    <text evidence="9">Component of the transport system for branched-chain amino acids.</text>
</comment>
<feature type="transmembrane region" description="Helical" evidence="9">
    <location>
        <begin position="146"/>
        <end position="163"/>
    </location>
</feature>
<evidence type="ECO:0000256" key="5">
    <source>
        <dbReference type="ARBA" id="ARBA00022692"/>
    </source>
</evidence>
<protein>
    <recommendedName>
        <fullName evidence="9">Branched-chain amino acid transport system carrier protein</fullName>
    </recommendedName>
</protein>
<comment type="similarity">
    <text evidence="2 9">Belongs to the branched chain amino acid transporter family.</text>
</comment>
<keyword evidence="11" id="KW-1185">Reference proteome</keyword>
<dbReference type="PANTHER" id="PTHR30588:SF0">
    <property type="entry name" value="BRANCHED-CHAIN AMINO ACID PERMEASE BRNQ"/>
    <property type="match status" value="1"/>
</dbReference>
<evidence type="ECO:0000256" key="1">
    <source>
        <dbReference type="ARBA" id="ARBA00004651"/>
    </source>
</evidence>
<keyword evidence="5 9" id="KW-0812">Transmembrane</keyword>
<evidence type="ECO:0000313" key="11">
    <source>
        <dbReference type="Proteomes" id="UP001500604"/>
    </source>
</evidence>
<accession>A0ABP8V3C0</accession>
<evidence type="ECO:0000256" key="9">
    <source>
        <dbReference type="RuleBase" id="RU362122"/>
    </source>
</evidence>
<keyword evidence="4" id="KW-1003">Cell membrane</keyword>
<proteinExistence type="inferred from homology"/>
<reference evidence="11" key="1">
    <citation type="journal article" date="2019" name="Int. J. Syst. Evol. Microbiol.">
        <title>The Global Catalogue of Microorganisms (GCM) 10K type strain sequencing project: providing services to taxonomists for standard genome sequencing and annotation.</title>
        <authorList>
            <consortium name="The Broad Institute Genomics Platform"/>
            <consortium name="The Broad Institute Genome Sequencing Center for Infectious Disease"/>
            <person name="Wu L."/>
            <person name="Ma J."/>
        </authorList>
    </citation>
    <scope>NUCLEOTIDE SEQUENCE [LARGE SCALE GENOMIC DNA]</scope>
    <source>
        <strain evidence="11">JCM 17805</strain>
    </source>
</reference>
<sequence>MQRKDLIALGFMTFALFLGAGNIIYPPILGQQAGSELLFAAVGFLLTAVGLPLLALVAMALTGGSREMTELLPKQWSRAFWLILFIAFGPALVIPRVAVVAYEMGMVPFLDTPQAWQLALYSGVFFALALLLALKPGAMINAVGRWVTPALIVLLCAIAWGTLSHPQDMIHATTMAAPLSDGLVQGYMTMDCIAALGFGAVIGQAIRQLGISEPKAMARYTIYAAIIAAIGLSLVYLMLMYLGATSHSIAPNATNGGQILALYVAALFGLPGKLLLALTITLACLTTAVGVGSACAHYFSSEFKLNYAVALVGVMLVSAITANIGLTQLIAISAPAVVTLYPLAVALVILALVRHKLPNALYAYRIIFPVVALFALLDGAKAAGLLAESSIQALEHWLPLFSQGMGWLIPFMVTLAFAWLSGYGKRSIQVA</sequence>
<name>A0ABP8V3C0_9GAMM</name>
<comment type="caution">
    <text evidence="10">The sequence shown here is derived from an EMBL/GenBank/DDBJ whole genome shotgun (WGS) entry which is preliminary data.</text>
</comment>
<dbReference type="InterPro" id="IPR004685">
    <property type="entry name" value="Brnchd-chn_aa_trnsp_Livcs"/>
</dbReference>
<evidence type="ECO:0000256" key="7">
    <source>
        <dbReference type="ARBA" id="ARBA00022989"/>
    </source>
</evidence>
<feature type="transmembrane region" description="Helical" evidence="9">
    <location>
        <begin position="37"/>
        <end position="58"/>
    </location>
</feature>
<feature type="transmembrane region" description="Helical" evidence="9">
    <location>
        <begin position="222"/>
        <end position="242"/>
    </location>
</feature>
<gene>
    <name evidence="10" type="primary">brnQ_4</name>
    <name evidence="10" type="ORF">GCM10023116_20610</name>
</gene>
<evidence type="ECO:0000256" key="2">
    <source>
        <dbReference type="ARBA" id="ARBA00008540"/>
    </source>
</evidence>
<evidence type="ECO:0000256" key="3">
    <source>
        <dbReference type="ARBA" id="ARBA00022448"/>
    </source>
</evidence>
<organism evidence="10 11">
    <name type="scientific">Kistimonas scapharcae</name>
    <dbReference type="NCBI Taxonomy" id="1036133"/>
    <lineage>
        <taxon>Bacteria</taxon>
        <taxon>Pseudomonadati</taxon>
        <taxon>Pseudomonadota</taxon>
        <taxon>Gammaproteobacteria</taxon>
        <taxon>Oceanospirillales</taxon>
        <taxon>Endozoicomonadaceae</taxon>
        <taxon>Kistimonas</taxon>
    </lineage>
</organism>
<evidence type="ECO:0000256" key="6">
    <source>
        <dbReference type="ARBA" id="ARBA00022970"/>
    </source>
</evidence>
<evidence type="ECO:0000313" key="10">
    <source>
        <dbReference type="EMBL" id="GAA4649780.1"/>
    </source>
</evidence>
<feature type="transmembrane region" description="Helical" evidence="9">
    <location>
        <begin position="332"/>
        <end position="353"/>
    </location>
</feature>
<feature type="transmembrane region" description="Helical" evidence="9">
    <location>
        <begin position="397"/>
        <end position="420"/>
    </location>
</feature>